<gene>
    <name evidence="6" type="primary">purS</name>
    <name evidence="7" type="ORF">FHS87_000936</name>
</gene>
<name>A0A840Y967_9PROT</name>
<dbReference type="InterPro" id="IPR036604">
    <property type="entry name" value="PurS-like_sf"/>
</dbReference>
<dbReference type="Gene3D" id="3.30.1280.10">
    <property type="entry name" value="Phosphoribosylformylglycinamidine synthase subunit PurS"/>
    <property type="match status" value="1"/>
</dbReference>
<comment type="function">
    <text evidence="6">Part of the phosphoribosylformylglycinamidine synthase complex involved in the purines biosynthetic pathway. Catalyzes the ATP-dependent conversion of formylglycinamide ribonucleotide (FGAR) and glutamine to yield formylglycinamidine ribonucleotide (FGAM) and glutamate. The FGAM synthase complex is composed of three subunits. PurQ produces an ammonia molecule by converting glutamine to glutamate. PurL transfers the ammonia molecule to FGAR to form FGAM in an ATP-dependent manner. PurS interacts with PurQ and PurL and is thought to assist in the transfer of the ammonia molecule from PurQ to PurL.</text>
</comment>
<dbReference type="NCBIfam" id="NF004630">
    <property type="entry name" value="PRK05974.1"/>
    <property type="match status" value="1"/>
</dbReference>
<comment type="catalytic activity">
    <reaction evidence="6">
        <text>N(2)-formyl-N(1)-(5-phospho-beta-D-ribosyl)glycinamide + L-glutamine + ATP + H2O = 2-formamido-N(1)-(5-O-phospho-beta-D-ribosyl)acetamidine + L-glutamate + ADP + phosphate + H(+)</text>
        <dbReference type="Rhea" id="RHEA:17129"/>
        <dbReference type="ChEBI" id="CHEBI:15377"/>
        <dbReference type="ChEBI" id="CHEBI:15378"/>
        <dbReference type="ChEBI" id="CHEBI:29985"/>
        <dbReference type="ChEBI" id="CHEBI:30616"/>
        <dbReference type="ChEBI" id="CHEBI:43474"/>
        <dbReference type="ChEBI" id="CHEBI:58359"/>
        <dbReference type="ChEBI" id="CHEBI:147286"/>
        <dbReference type="ChEBI" id="CHEBI:147287"/>
        <dbReference type="ChEBI" id="CHEBI:456216"/>
        <dbReference type="EC" id="6.3.5.3"/>
    </reaction>
</comment>
<keyword evidence="2 6" id="KW-0436">Ligase</keyword>
<dbReference type="HAMAP" id="MF_01926">
    <property type="entry name" value="PurS"/>
    <property type="match status" value="1"/>
</dbReference>
<comment type="pathway">
    <text evidence="6">Purine metabolism; IMP biosynthesis via de novo pathway; 5-amino-1-(5-phospho-D-ribosyl)imidazole from N(2)-formyl-N(1)-(5-phospho-D-ribosyl)glycinamide: step 1/2.</text>
</comment>
<dbReference type="InterPro" id="IPR003850">
    <property type="entry name" value="PurS"/>
</dbReference>
<comment type="subunit">
    <text evidence="6">Part of the FGAM synthase complex composed of 1 PurL, 1 PurQ and 2 PurS subunits.</text>
</comment>
<dbReference type="GO" id="GO:0005737">
    <property type="term" value="C:cytoplasm"/>
    <property type="evidence" value="ECO:0007669"/>
    <property type="project" value="UniProtKB-SubCell"/>
</dbReference>
<dbReference type="GO" id="GO:0004642">
    <property type="term" value="F:phosphoribosylformylglycinamidine synthase activity"/>
    <property type="evidence" value="ECO:0007669"/>
    <property type="project" value="UniProtKB-UniRule"/>
</dbReference>
<comment type="similarity">
    <text evidence="6">Belongs to the PurS family.</text>
</comment>
<dbReference type="PANTHER" id="PTHR34696:SF1">
    <property type="entry name" value="PHOSPHORIBOSYLFORMYLGLYCINAMIDINE SYNTHASE SUBUNIT PURS"/>
    <property type="match status" value="1"/>
</dbReference>
<evidence type="ECO:0000313" key="8">
    <source>
        <dbReference type="Proteomes" id="UP000580654"/>
    </source>
</evidence>
<evidence type="ECO:0000256" key="6">
    <source>
        <dbReference type="HAMAP-Rule" id="MF_01926"/>
    </source>
</evidence>
<protein>
    <recommendedName>
        <fullName evidence="6">Phosphoribosylformylglycinamidine synthase subunit PurS</fullName>
        <shortName evidence="6">FGAM synthase</shortName>
        <ecNumber evidence="6">6.3.5.3</ecNumber>
    </recommendedName>
    <alternativeName>
        <fullName evidence="6">Formylglycinamide ribonucleotide amidotransferase subunit III</fullName>
        <shortName evidence="6">FGAR amidotransferase III</shortName>
        <shortName evidence="6">FGAR-AT III</shortName>
    </alternativeName>
    <alternativeName>
        <fullName evidence="6">Phosphoribosylformylglycinamidine synthase subunit III</fullName>
    </alternativeName>
</protein>
<accession>A0A840Y967</accession>
<reference evidence="7 8" key="1">
    <citation type="submission" date="2020-08" db="EMBL/GenBank/DDBJ databases">
        <title>Genomic Encyclopedia of Type Strains, Phase IV (KMG-IV): sequencing the most valuable type-strain genomes for metagenomic binning, comparative biology and taxonomic classification.</title>
        <authorList>
            <person name="Goeker M."/>
        </authorList>
    </citation>
    <scope>NUCLEOTIDE SEQUENCE [LARGE SCALE GENOMIC DNA]</scope>
    <source>
        <strain evidence="7 8">DSM 25622</strain>
    </source>
</reference>
<evidence type="ECO:0000313" key="7">
    <source>
        <dbReference type="EMBL" id="MBB5692917.1"/>
    </source>
</evidence>
<sequence length="85" mass="8877">MSAAKGLKARVFVMPKNGVLDPQGKAIGHALGTLGFEGIGEVRTGKVIELELSETDPDAAKAAAEAMARKLLANTVIESFRVEIA</sequence>
<dbReference type="EC" id="6.3.5.3" evidence="6"/>
<keyword evidence="3 6" id="KW-0547">Nucleotide-binding</keyword>
<dbReference type="SUPFAM" id="SSF82697">
    <property type="entry name" value="PurS-like"/>
    <property type="match status" value="1"/>
</dbReference>
<dbReference type="UniPathway" id="UPA00074">
    <property type="reaction ID" value="UER00128"/>
</dbReference>
<organism evidence="7 8">
    <name type="scientific">Muricoccus pecuniae</name>
    <dbReference type="NCBI Taxonomy" id="693023"/>
    <lineage>
        <taxon>Bacteria</taxon>
        <taxon>Pseudomonadati</taxon>
        <taxon>Pseudomonadota</taxon>
        <taxon>Alphaproteobacteria</taxon>
        <taxon>Acetobacterales</taxon>
        <taxon>Roseomonadaceae</taxon>
        <taxon>Muricoccus</taxon>
    </lineage>
</organism>
<keyword evidence="8" id="KW-1185">Reference proteome</keyword>
<evidence type="ECO:0000256" key="4">
    <source>
        <dbReference type="ARBA" id="ARBA00022755"/>
    </source>
</evidence>
<keyword evidence="4 6" id="KW-0658">Purine biosynthesis</keyword>
<dbReference type="EMBL" id="JACIJD010000003">
    <property type="protein sequence ID" value="MBB5692917.1"/>
    <property type="molecule type" value="Genomic_DNA"/>
</dbReference>
<dbReference type="AlphaFoldDB" id="A0A840Y967"/>
<comment type="caution">
    <text evidence="7">The sequence shown here is derived from an EMBL/GenBank/DDBJ whole genome shotgun (WGS) entry which is preliminary data.</text>
</comment>
<comment type="subcellular location">
    <subcellularLocation>
        <location evidence="6">Cytoplasm</location>
    </subcellularLocation>
</comment>
<dbReference type="PANTHER" id="PTHR34696">
    <property type="entry name" value="PHOSPHORIBOSYLFORMYLGLYCINAMIDINE SYNTHASE SUBUNIT PURS"/>
    <property type="match status" value="1"/>
</dbReference>
<dbReference type="GO" id="GO:0006189">
    <property type="term" value="P:'de novo' IMP biosynthetic process"/>
    <property type="evidence" value="ECO:0007669"/>
    <property type="project" value="UniProtKB-UniRule"/>
</dbReference>
<keyword evidence="5 6" id="KW-0067">ATP-binding</keyword>
<dbReference type="NCBIfam" id="TIGR00302">
    <property type="entry name" value="phosphoribosylformylglycinamidine synthase subunit PurS"/>
    <property type="match status" value="1"/>
</dbReference>
<keyword evidence="1 6" id="KW-0963">Cytoplasm</keyword>
<evidence type="ECO:0000256" key="5">
    <source>
        <dbReference type="ARBA" id="ARBA00022840"/>
    </source>
</evidence>
<dbReference type="Proteomes" id="UP000580654">
    <property type="component" value="Unassembled WGS sequence"/>
</dbReference>
<evidence type="ECO:0000256" key="2">
    <source>
        <dbReference type="ARBA" id="ARBA00022598"/>
    </source>
</evidence>
<dbReference type="Pfam" id="PF02700">
    <property type="entry name" value="PurS"/>
    <property type="match status" value="1"/>
</dbReference>
<proteinExistence type="inferred from homology"/>
<evidence type="ECO:0000256" key="3">
    <source>
        <dbReference type="ARBA" id="ARBA00022741"/>
    </source>
</evidence>
<evidence type="ECO:0000256" key="1">
    <source>
        <dbReference type="ARBA" id="ARBA00022490"/>
    </source>
</evidence>
<dbReference type="GO" id="GO:0005524">
    <property type="term" value="F:ATP binding"/>
    <property type="evidence" value="ECO:0007669"/>
    <property type="project" value="UniProtKB-UniRule"/>
</dbReference>